<name>A0A660KXD4_9ACTN</name>
<reference evidence="1 2" key="1">
    <citation type="submission" date="2018-10" db="EMBL/GenBank/DDBJ databases">
        <title>Genomic Encyclopedia of Archaeal and Bacterial Type Strains, Phase II (KMG-II): from individual species to whole genera.</title>
        <authorList>
            <person name="Goeker M."/>
        </authorList>
    </citation>
    <scope>NUCLEOTIDE SEQUENCE [LARGE SCALE GENOMIC DNA]</scope>
    <source>
        <strain evidence="1 2">DSM 14954</strain>
    </source>
</reference>
<proteinExistence type="predicted"/>
<dbReference type="AlphaFoldDB" id="A0A660KXD4"/>
<protein>
    <recommendedName>
        <fullName evidence="3">LmbU</fullName>
    </recommendedName>
</protein>
<evidence type="ECO:0000313" key="1">
    <source>
        <dbReference type="EMBL" id="RKQ84961.1"/>
    </source>
</evidence>
<dbReference type="NCBIfam" id="NF038070">
    <property type="entry name" value="LmbU_fam_TF"/>
    <property type="match status" value="1"/>
</dbReference>
<dbReference type="InterPro" id="IPR049735">
    <property type="entry name" value="NovE/LmbU-like"/>
</dbReference>
<evidence type="ECO:0008006" key="3">
    <source>
        <dbReference type="Google" id="ProtNLM"/>
    </source>
</evidence>
<keyword evidence="2" id="KW-1185">Reference proteome</keyword>
<sequence>MGEDVSLVKYGSATARGFRARRGLTFDEWMSAGRQIARISTASAWWIGDWLSYGECAYGSRYRIAIDLTSFDYKTLRNYVWVARRFELSRRRDSLSFQHHAEVAALAEPEQDLWLSRAERGRWSRNELRRQLAHARETGDVAVAEHVIVVRIRVPRERELQWREAAEASAQPLGLWIAAAADALVRTSEPRAPR</sequence>
<evidence type="ECO:0000313" key="2">
    <source>
        <dbReference type="Proteomes" id="UP000278962"/>
    </source>
</evidence>
<comment type="caution">
    <text evidence="1">The sequence shown here is derived from an EMBL/GenBank/DDBJ whole genome shotgun (WGS) entry which is preliminary data.</text>
</comment>
<accession>A0A660KXD4</accession>
<dbReference type="Proteomes" id="UP000278962">
    <property type="component" value="Unassembled WGS sequence"/>
</dbReference>
<gene>
    <name evidence="1" type="ORF">C8N24_6592</name>
</gene>
<organism evidence="1 2">
    <name type="scientific">Solirubrobacter pauli</name>
    <dbReference type="NCBI Taxonomy" id="166793"/>
    <lineage>
        <taxon>Bacteria</taxon>
        <taxon>Bacillati</taxon>
        <taxon>Actinomycetota</taxon>
        <taxon>Thermoleophilia</taxon>
        <taxon>Solirubrobacterales</taxon>
        <taxon>Solirubrobacteraceae</taxon>
        <taxon>Solirubrobacter</taxon>
    </lineage>
</organism>
<dbReference type="EMBL" id="RBIL01000003">
    <property type="protein sequence ID" value="RKQ84961.1"/>
    <property type="molecule type" value="Genomic_DNA"/>
</dbReference>